<evidence type="ECO:0000313" key="3">
    <source>
        <dbReference type="Proteomes" id="UP001055712"/>
    </source>
</evidence>
<dbReference type="AlphaFoldDB" id="A0A9D4TN56"/>
<feature type="region of interest" description="Disordered" evidence="1">
    <location>
        <begin position="134"/>
        <end position="193"/>
    </location>
</feature>
<feature type="compositionally biased region" description="Low complexity" evidence="1">
    <location>
        <begin position="62"/>
        <end position="77"/>
    </location>
</feature>
<keyword evidence="3" id="KW-1185">Reference proteome</keyword>
<feature type="compositionally biased region" description="Low complexity" evidence="1">
    <location>
        <begin position="207"/>
        <end position="224"/>
    </location>
</feature>
<feature type="region of interest" description="Disordered" evidence="1">
    <location>
        <begin position="207"/>
        <end position="232"/>
    </location>
</feature>
<dbReference type="EMBL" id="SIDB01000007">
    <property type="protein sequence ID" value="KAI3430297.1"/>
    <property type="molecule type" value="Genomic_DNA"/>
</dbReference>
<feature type="compositionally biased region" description="Acidic residues" evidence="1">
    <location>
        <begin position="151"/>
        <end position="162"/>
    </location>
</feature>
<organism evidence="2 3">
    <name type="scientific">Chlorella vulgaris</name>
    <name type="common">Green alga</name>
    <dbReference type="NCBI Taxonomy" id="3077"/>
    <lineage>
        <taxon>Eukaryota</taxon>
        <taxon>Viridiplantae</taxon>
        <taxon>Chlorophyta</taxon>
        <taxon>core chlorophytes</taxon>
        <taxon>Trebouxiophyceae</taxon>
        <taxon>Chlorellales</taxon>
        <taxon>Chlorellaceae</taxon>
        <taxon>Chlorella clade</taxon>
        <taxon>Chlorella</taxon>
    </lineage>
</organism>
<reference evidence="2" key="2">
    <citation type="submission" date="2020-11" db="EMBL/GenBank/DDBJ databases">
        <authorList>
            <person name="Cecchin M."/>
            <person name="Marcolungo L."/>
            <person name="Rossato M."/>
            <person name="Girolomoni L."/>
            <person name="Cosentino E."/>
            <person name="Cuine S."/>
            <person name="Li-Beisson Y."/>
            <person name="Delledonne M."/>
            <person name="Ballottari M."/>
        </authorList>
    </citation>
    <scope>NUCLEOTIDE SEQUENCE</scope>
    <source>
        <strain evidence="2">211/11P</strain>
        <tissue evidence="2">Whole cell</tissue>
    </source>
</reference>
<gene>
    <name evidence="2" type="ORF">D9Q98_004893</name>
</gene>
<reference evidence="2" key="1">
    <citation type="journal article" date="2019" name="Plant J.">
        <title>Chlorella vulgaris genome assembly and annotation reveals the molecular basis for metabolic acclimation to high light conditions.</title>
        <authorList>
            <person name="Cecchin M."/>
            <person name="Marcolungo L."/>
            <person name="Rossato M."/>
            <person name="Girolomoni L."/>
            <person name="Cosentino E."/>
            <person name="Cuine S."/>
            <person name="Li-Beisson Y."/>
            <person name="Delledonne M."/>
            <person name="Ballottari M."/>
        </authorList>
    </citation>
    <scope>NUCLEOTIDE SEQUENCE</scope>
    <source>
        <strain evidence="2">211/11P</strain>
    </source>
</reference>
<feature type="region of interest" description="Disordered" evidence="1">
    <location>
        <begin position="1"/>
        <end position="32"/>
    </location>
</feature>
<proteinExistence type="predicted"/>
<evidence type="ECO:0000256" key="1">
    <source>
        <dbReference type="SAM" id="MobiDB-lite"/>
    </source>
</evidence>
<comment type="caution">
    <text evidence="2">The sequence shown here is derived from an EMBL/GenBank/DDBJ whole genome shotgun (WGS) entry which is preliminary data.</text>
</comment>
<accession>A0A9D4TN56</accession>
<sequence>MERADVHQDAALETAAPPTVERQREQQRIQAPAYIIPRDPRLLLSSLAETQPGTTPAQPLHSGSVAAAVDSGSPASAKTVLERRVQQRKAVPPNQRQCLQCGGKTPGAGQNWTRHPATKEEWMCSRCYQRARRQLKRKPKHEAAPAASSSDGDEASWQDSEEAQPPSQSPPSPQQQAASVQPPLPGPPVQQHVPATVSADGFAEAGQQQHLQALSQQQQQQLALNPDAARKTATERPALLPAHDQQPQASTGLLVLEAAQHAAAAAAGLTEGLAGTFAALLPMPAEQDECLRLMLQRRQYSGAAGLMRAVLHVRGIPG</sequence>
<dbReference type="Proteomes" id="UP001055712">
    <property type="component" value="Unassembled WGS sequence"/>
</dbReference>
<feature type="compositionally biased region" description="Polar residues" evidence="1">
    <location>
        <begin position="47"/>
        <end position="57"/>
    </location>
</feature>
<feature type="region of interest" description="Disordered" evidence="1">
    <location>
        <begin position="47"/>
        <end position="114"/>
    </location>
</feature>
<name>A0A9D4TN56_CHLVU</name>
<protein>
    <submittedName>
        <fullName evidence="2">Uncharacterized protein</fullName>
    </submittedName>
</protein>
<evidence type="ECO:0000313" key="2">
    <source>
        <dbReference type="EMBL" id="KAI3430297.1"/>
    </source>
</evidence>
<dbReference type="OrthoDB" id="521076at2759"/>
<feature type="compositionally biased region" description="Basic and acidic residues" evidence="1">
    <location>
        <begin position="1"/>
        <end position="10"/>
    </location>
</feature>